<dbReference type="Pfam" id="PF00117">
    <property type="entry name" value="GATase"/>
    <property type="match status" value="1"/>
</dbReference>
<dbReference type="FunFam" id="3.40.50.880:FF:000031">
    <property type="entry name" value="Multifunctional tryptophan biosynthesis protein"/>
    <property type="match status" value="1"/>
</dbReference>
<evidence type="ECO:0000259" key="14">
    <source>
        <dbReference type="Pfam" id="PF00117"/>
    </source>
</evidence>
<evidence type="ECO:0000256" key="13">
    <source>
        <dbReference type="ARBA" id="ARBA00047683"/>
    </source>
</evidence>
<keyword evidence="7" id="KW-0028">Amino-acid biosynthesis</keyword>
<evidence type="ECO:0000259" key="15">
    <source>
        <dbReference type="Pfam" id="PF00218"/>
    </source>
</evidence>
<keyword evidence="10" id="KW-0057">Aromatic amino acid biosynthesis</keyword>
<dbReference type="Proteomes" id="UP000267251">
    <property type="component" value="Unassembled WGS sequence"/>
</dbReference>
<feature type="non-terminal residue" evidence="16">
    <location>
        <position position="502"/>
    </location>
</feature>
<name>A0A4P9Y6M8_9FUNG</name>
<feature type="domain" description="Glutamine amidotransferase" evidence="14">
    <location>
        <begin position="3"/>
        <end position="190"/>
    </location>
</feature>
<keyword evidence="17" id="KW-1185">Reference proteome</keyword>
<evidence type="ECO:0000256" key="4">
    <source>
        <dbReference type="ARBA" id="ARBA00012266"/>
    </source>
</evidence>
<comment type="catalytic activity">
    <reaction evidence="13">
        <text>chorismate + L-glutamine = anthranilate + pyruvate + L-glutamate + H(+)</text>
        <dbReference type="Rhea" id="RHEA:21732"/>
        <dbReference type="ChEBI" id="CHEBI:15361"/>
        <dbReference type="ChEBI" id="CHEBI:15378"/>
        <dbReference type="ChEBI" id="CHEBI:16567"/>
        <dbReference type="ChEBI" id="CHEBI:29748"/>
        <dbReference type="ChEBI" id="CHEBI:29985"/>
        <dbReference type="ChEBI" id="CHEBI:58359"/>
        <dbReference type="EC" id="4.1.3.27"/>
    </reaction>
</comment>
<dbReference type="CDD" id="cd00331">
    <property type="entry name" value="IGPS"/>
    <property type="match status" value="1"/>
</dbReference>
<dbReference type="GO" id="GO:0000162">
    <property type="term" value="P:L-tryptophan biosynthetic process"/>
    <property type="evidence" value="ECO:0007669"/>
    <property type="project" value="UniProtKB-UniPathway"/>
</dbReference>
<dbReference type="GO" id="GO:0004425">
    <property type="term" value="F:indole-3-glycerol-phosphate synthase activity"/>
    <property type="evidence" value="ECO:0007669"/>
    <property type="project" value="UniProtKB-EC"/>
</dbReference>
<dbReference type="Pfam" id="PF00218">
    <property type="entry name" value="IGPS"/>
    <property type="match status" value="1"/>
</dbReference>
<dbReference type="SUPFAM" id="SSF51366">
    <property type="entry name" value="Ribulose-phoshate binding barrel"/>
    <property type="match status" value="1"/>
</dbReference>
<evidence type="ECO:0000256" key="1">
    <source>
        <dbReference type="ARBA" id="ARBA00001633"/>
    </source>
</evidence>
<dbReference type="SUPFAM" id="SSF52317">
    <property type="entry name" value="Class I glutamine amidotransferase-like"/>
    <property type="match status" value="1"/>
</dbReference>
<dbReference type="InterPro" id="IPR013798">
    <property type="entry name" value="Indole-3-glycerol_P_synth_dom"/>
</dbReference>
<dbReference type="Gene3D" id="3.40.50.880">
    <property type="match status" value="1"/>
</dbReference>
<proteinExistence type="predicted"/>
<dbReference type="OrthoDB" id="524799at2759"/>
<evidence type="ECO:0000256" key="7">
    <source>
        <dbReference type="ARBA" id="ARBA00022605"/>
    </source>
</evidence>
<comment type="pathway">
    <text evidence="2">Amino-acid biosynthesis; L-tryptophan biosynthesis; L-tryptophan from chorismate: step 4/5.</text>
</comment>
<dbReference type="UniPathway" id="UPA00035">
    <property type="reaction ID" value="UER00040"/>
</dbReference>
<dbReference type="GO" id="GO:0004049">
    <property type="term" value="F:anthranilate synthase activity"/>
    <property type="evidence" value="ECO:0007669"/>
    <property type="project" value="UniProtKB-EC"/>
</dbReference>
<dbReference type="PANTHER" id="PTHR43418">
    <property type="entry name" value="MULTIFUNCTIONAL TRYPTOPHAN BIOSYNTHESIS PROTEIN-RELATED"/>
    <property type="match status" value="1"/>
</dbReference>
<dbReference type="InterPro" id="IPR013785">
    <property type="entry name" value="Aldolase_TIM"/>
</dbReference>
<protein>
    <recommendedName>
        <fullName evidence="6">Multifunctional tryptophan biosynthesis protein</fullName>
        <ecNumber evidence="5">4.1.1.48</ecNumber>
        <ecNumber evidence="4">4.1.3.27</ecNumber>
    </recommendedName>
</protein>
<dbReference type="InterPro" id="IPR006221">
    <property type="entry name" value="TrpG/PapA_dom"/>
</dbReference>
<evidence type="ECO:0000256" key="11">
    <source>
        <dbReference type="ARBA" id="ARBA00023239"/>
    </source>
</evidence>
<evidence type="ECO:0000256" key="12">
    <source>
        <dbReference type="ARBA" id="ARBA00023268"/>
    </source>
</evidence>
<dbReference type="InterPro" id="IPR017926">
    <property type="entry name" value="GATASE"/>
</dbReference>
<evidence type="ECO:0000313" key="16">
    <source>
        <dbReference type="EMBL" id="RKP13881.1"/>
    </source>
</evidence>
<dbReference type="PANTHER" id="PTHR43418:SF4">
    <property type="entry name" value="MULTIFUNCTIONAL TRYPTOPHAN BIOSYNTHESIS PROTEIN"/>
    <property type="match status" value="1"/>
</dbReference>
<dbReference type="EC" id="4.1.3.27" evidence="4"/>
<comment type="catalytic activity">
    <reaction evidence="1">
        <text>1-(2-carboxyphenylamino)-1-deoxy-D-ribulose 5-phosphate + H(+) = (1S,2R)-1-C-(indol-3-yl)glycerol 3-phosphate + CO2 + H2O</text>
        <dbReference type="Rhea" id="RHEA:23476"/>
        <dbReference type="ChEBI" id="CHEBI:15377"/>
        <dbReference type="ChEBI" id="CHEBI:15378"/>
        <dbReference type="ChEBI" id="CHEBI:16526"/>
        <dbReference type="ChEBI" id="CHEBI:58613"/>
        <dbReference type="ChEBI" id="CHEBI:58866"/>
        <dbReference type="EC" id="4.1.1.48"/>
    </reaction>
</comment>
<dbReference type="PRINTS" id="PR00097">
    <property type="entry name" value="ANTSNTHASEII"/>
</dbReference>
<organism evidence="16 17">
    <name type="scientific">Piptocephalis cylindrospora</name>
    <dbReference type="NCBI Taxonomy" id="1907219"/>
    <lineage>
        <taxon>Eukaryota</taxon>
        <taxon>Fungi</taxon>
        <taxon>Fungi incertae sedis</taxon>
        <taxon>Zoopagomycota</taxon>
        <taxon>Zoopagomycotina</taxon>
        <taxon>Zoopagomycetes</taxon>
        <taxon>Zoopagales</taxon>
        <taxon>Piptocephalidaceae</taxon>
        <taxon>Piptocephalis</taxon>
    </lineage>
</organism>
<dbReference type="PROSITE" id="PS51273">
    <property type="entry name" value="GATASE_TYPE_1"/>
    <property type="match status" value="1"/>
</dbReference>
<evidence type="ECO:0000256" key="3">
    <source>
        <dbReference type="ARBA" id="ARBA00004873"/>
    </source>
</evidence>
<sequence length="502" mass="53682">MLVLIDNYDSFTWNVYQSFRKLGADVRVFRNDAITVEELIALKPSHLVISPGPGHPTTDSGISKACISHFAGKIPVLGVCMGQQCMVEVYGGEVGHAGEIVHGKASEILHDGQGVYAGLPVHGVENTRYHSLAATPTSLPASGPLYATSHTSSGVIMGVRHRDYCVEGVQFHPESILSGAHGHQMLANFIAFSSGTWKEEEEKGTKGKLAQVQQVTEPPNLTVKSPSSSILQVIAEQRKKDIARAKAIPGQSYADLERRLHRGEAPSVQSLHTRLSAQATTEGAGDVALIAEVKRASPSRGSIDDTLDAGELARDYALAGAAGISVLTEPNWFHGSMDDLRAVRASTQWLGTSRPAILRKEFILDPYQILEARLAGADSVLLILAILDDPTFHQCLSIARAWGMEPLVEVATSEEMTRAVAGGSKVIGVNNRDLHTFTVDPARTANLASSASLPPDTLLVALSGITGREAVQNYKSVGARAILVGEALVRATDRPAFVHHLL</sequence>
<evidence type="ECO:0000256" key="8">
    <source>
        <dbReference type="ARBA" id="ARBA00022822"/>
    </source>
</evidence>
<dbReference type="InterPro" id="IPR029062">
    <property type="entry name" value="Class_I_gatase-like"/>
</dbReference>
<dbReference type="Gene3D" id="3.20.20.70">
    <property type="entry name" value="Aldolase class I"/>
    <property type="match status" value="1"/>
</dbReference>
<accession>A0A4P9Y6M8</accession>
<keyword evidence="8" id="KW-0822">Tryptophan biosynthesis</keyword>
<evidence type="ECO:0000256" key="5">
    <source>
        <dbReference type="ARBA" id="ARBA00012362"/>
    </source>
</evidence>
<keyword evidence="9" id="KW-0315">Glutamine amidotransferase</keyword>
<dbReference type="EMBL" id="KZ987926">
    <property type="protein sequence ID" value="RKP13881.1"/>
    <property type="molecule type" value="Genomic_DNA"/>
</dbReference>
<evidence type="ECO:0000256" key="2">
    <source>
        <dbReference type="ARBA" id="ARBA00004696"/>
    </source>
</evidence>
<dbReference type="GO" id="GO:0005829">
    <property type="term" value="C:cytosol"/>
    <property type="evidence" value="ECO:0007669"/>
    <property type="project" value="TreeGrafter"/>
</dbReference>
<dbReference type="CDD" id="cd01743">
    <property type="entry name" value="GATase1_Anthranilate_Synthase"/>
    <property type="match status" value="1"/>
</dbReference>
<reference evidence="17" key="1">
    <citation type="journal article" date="2018" name="Nat. Microbiol.">
        <title>Leveraging single-cell genomics to expand the fungal tree of life.</title>
        <authorList>
            <person name="Ahrendt S.R."/>
            <person name="Quandt C.A."/>
            <person name="Ciobanu D."/>
            <person name="Clum A."/>
            <person name="Salamov A."/>
            <person name="Andreopoulos B."/>
            <person name="Cheng J.F."/>
            <person name="Woyke T."/>
            <person name="Pelin A."/>
            <person name="Henrissat B."/>
            <person name="Reynolds N.K."/>
            <person name="Benny G.L."/>
            <person name="Smith M.E."/>
            <person name="James T.Y."/>
            <person name="Grigoriev I.V."/>
        </authorList>
    </citation>
    <scope>NUCLEOTIDE SEQUENCE [LARGE SCALE GENOMIC DNA]</scope>
</reference>
<evidence type="ECO:0000256" key="6">
    <source>
        <dbReference type="ARBA" id="ARBA00018819"/>
    </source>
</evidence>
<dbReference type="EC" id="4.1.1.48" evidence="5"/>
<evidence type="ECO:0000256" key="9">
    <source>
        <dbReference type="ARBA" id="ARBA00022962"/>
    </source>
</evidence>
<dbReference type="PRINTS" id="PR00096">
    <property type="entry name" value="GATASE"/>
</dbReference>
<dbReference type="NCBIfam" id="TIGR00566">
    <property type="entry name" value="trpG_papA"/>
    <property type="match status" value="1"/>
</dbReference>
<evidence type="ECO:0000256" key="10">
    <source>
        <dbReference type="ARBA" id="ARBA00023141"/>
    </source>
</evidence>
<dbReference type="InterPro" id="IPR011060">
    <property type="entry name" value="RibuloseP-bd_barrel"/>
</dbReference>
<evidence type="ECO:0000313" key="17">
    <source>
        <dbReference type="Proteomes" id="UP000267251"/>
    </source>
</evidence>
<dbReference type="InterPro" id="IPR050472">
    <property type="entry name" value="Anth_synth/Amidotransfase"/>
</dbReference>
<comment type="pathway">
    <text evidence="3">Amino-acid biosynthesis; L-tryptophan biosynthesis; L-tryptophan from chorismate: step 1/5.</text>
</comment>
<dbReference type="InterPro" id="IPR001468">
    <property type="entry name" value="Indole-3-GlycerolPSynthase_CS"/>
</dbReference>
<keyword evidence="11" id="KW-0456">Lyase</keyword>
<gene>
    <name evidence="16" type="ORF">BJ684DRAFT_9440</name>
</gene>
<dbReference type="PROSITE" id="PS00614">
    <property type="entry name" value="IGPS"/>
    <property type="match status" value="1"/>
</dbReference>
<dbReference type="AlphaFoldDB" id="A0A4P9Y6M8"/>
<feature type="domain" description="Indole-3-glycerol phosphate synthase" evidence="15">
    <location>
        <begin position="231"/>
        <end position="501"/>
    </location>
</feature>
<keyword evidence="12" id="KW-0511">Multifunctional enzyme</keyword>